<dbReference type="Gene3D" id="3.40.50.10140">
    <property type="entry name" value="Toll/interleukin-1 receptor homology (TIR) domain"/>
    <property type="match status" value="1"/>
</dbReference>
<dbReference type="InterPro" id="IPR027417">
    <property type="entry name" value="P-loop_NTPase"/>
</dbReference>
<evidence type="ECO:0000313" key="3">
    <source>
        <dbReference type="EMBL" id="MCK9877569.1"/>
    </source>
</evidence>
<dbReference type="SUPFAM" id="SSF48452">
    <property type="entry name" value="TPR-like"/>
    <property type="match status" value="3"/>
</dbReference>
<protein>
    <submittedName>
        <fullName evidence="3">Tetratricopeptide repeat protein</fullName>
    </submittedName>
</protein>
<accession>A0ABT0K215</accession>
<feature type="domain" description="TIR" evidence="2">
    <location>
        <begin position="9"/>
        <end position="141"/>
    </location>
</feature>
<comment type="caution">
    <text evidence="3">The sequence shown here is derived from an EMBL/GenBank/DDBJ whole genome shotgun (WGS) entry which is preliminary data.</text>
</comment>
<dbReference type="Gene3D" id="1.25.40.10">
    <property type="entry name" value="Tetratricopeptide repeat domain"/>
    <property type="match status" value="3"/>
</dbReference>
<dbReference type="InterPro" id="IPR011990">
    <property type="entry name" value="TPR-like_helical_dom_sf"/>
</dbReference>
<gene>
    <name evidence="3" type="ORF">MXD59_17620</name>
</gene>
<dbReference type="PROSITE" id="PS50104">
    <property type="entry name" value="TIR"/>
    <property type="match status" value="1"/>
</dbReference>
<dbReference type="InterPro" id="IPR035897">
    <property type="entry name" value="Toll_tir_struct_dom_sf"/>
</dbReference>
<dbReference type="Proteomes" id="UP001201873">
    <property type="component" value="Unassembled WGS sequence"/>
</dbReference>
<dbReference type="InterPro" id="IPR002182">
    <property type="entry name" value="NB-ARC"/>
</dbReference>
<dbReference type="RefSeq" id="WP_248825786.1">
    <property type="nucleotide sequence ID" value="NZ_JALKFT010000018.1"/>
</dbReference>
<feature type="compositionally biased region" description="Basic and acidic residues" evidence="1">
    <location>
        <begin position="1070"/>
        <end position="1088"/>
    </location>
</feature>
<dbReference type="Pfam" id="PF00931">
    <property type="entry name" value="NB-ARC"/>
    <property type="match status" value="1"/>
</dbReference>
<dbReference type="Pfam" id="PF13374">
    <property type="entry name" value="TPR_10"/>
    <property type="match status" value="3"/>
</dbReference>
<dbReference type="Pfam" id="PF13424">
    <property type="entry name" value="TPR_12"/>
    <property type="match status" value="2"/>
</dbReference>
<dbReference type="PANTHER" id="PTHR46082:SF6">
    <property type="entry name" value="AAA+ ATPASE DOMAIN-CONTAINING PROTEIN-RELATED"/>
    <property type="match status" value="1"/>
</dbReference>
<evidence type="ECO:0000313" key="4">
    <source>
        <dbReference type="Proteomes" id="UP001201873"/>
    </source>
</evidence>
<dbReference type="SUPFAM" id="SSF52200">
    <property type="entry name" value="Toll/Interleukin receptor TIR domain"/>
    <property type="match status" value="1"/>
</dbReference>
<dbReference type="Gene3D" id="3.40.50.300">
    <property type="entry name" value="P-loop containing nucleotide triphosphate hydrolases"/>
    <property type="match status" value="1"/>
</dbReference>
<dbReference type="PANTHER" id="PTHR46082">
    <property type="entry name" value="ATP/GTP-BINDING PROTEIN-RELATED"/>
    <property type="match status" value="1"/>
</dbReference>
<evidence type="ECO:0000259" key="2">
    <source>
        <dbReference type="PROSITE" id="PS50104"/>
    </source>
</evidence>
<dbReference type="SUPFAM" id="SSF52540">
    <property type="entry name" value="P-loop containing nucleoside triphosphate hydrolases"/>
    <property type="match status" value="1"/>
</dbReference>
<organism evidence="3 4">
    <name type="scientific">Frankia umida</name>
    <dbReference type="NCBI Taxonomy" id="573489"/>
    <lineage>
        <taxon>Bacteria</taxon>
        <taxon>Bacillati</taxon>
        <taxon>Actinomycetota</taxon>
        <taxon>Actinomycetes</taxon>
        <taxon>Frankiales</taxon>
        <taxon>Frankiaceae</taxon>
        <taxon>Frankia</taxon>
    </lineage>
</organism>
<dbReference type="InterPro" id="IPR000157">
    <property type="entry name" value="TIR_dom"/>
</dbReference>
<feature type="region of interest" description="Disordered" evidence="1">
    <location>
        <begin position="1025"/>
        <end position="1103"/>
    </location>
</feature>
<feature type="region of interest" description="Disordered" evidence="1">
    <location>
        <begin position="139"/>
        <end position="175"/>
    </location>
</feature>
<dbReference type="EMBL" id="JALKFT010000018">
    <property type="protein sequence ID" value="MCK9877569.1"/>
    <property type="molecule type" value="Genomic_DNA"/>
</dbReference>
<dbReference type="InterPro" id="IPR053137">
    <property type="entry name" value="NLR-like"/>
</dbReference>
<dbReference type="SMART" id="SM00255">
    <property type="entry name" value="TIR"/>
    <property type="match status" value="1"/>
</dbReference>
<proteinExistence type="predicted"/>
<keyword evidence="4" id="KW-1185">Reference proteome</keyword>
<name>A0ABT0K215_9ACTN</name>
<dbReference type="Pfam" id="PF13676">
    <property type="entry name" value="TIR_2"/>
    <property type="match status" value="1"/>
</dbReference>
<reference evidence="3 4" key="1">
    <citation type="submission" date="2022-04" db="EMBL/GenBank/DDBJ databases">
        <title>Genome diversity in the genus Frankia.</title>
        <authorList>
            <person name="Carlos-Shanley C."/>
            <person name="Hahn D."/>
        </authorList>
    </citation>
    <scope>NUCLEOTIDE SEQUENCE [LARGE SCALE GENOMIC DNA]</scope>
    <source>
        <strain evidence="3 4">Ag45/Mut15</strain>
    </source>
</reference>
<evidence type="ECO:0000256" key="1">
    <source>
        <dbReference type="SAM" id="MobiDB-lite"/>
    </source>
</evidence>
<sequence length="1103" mass="120836">MEQGRHDGFTWDFFVSYTSADAAWATWIAWHLEENDYTVLIQAWDSTPGTNWRYQMEQGMIHAARTIAVLSPAYMRSRFGLEEMRSAWAADPQGTLRKLIPVRVEEFRPVGVLSRIVSLDLFGLSEPEARERLRTDIRATLDGREKPPASPDFPAPIVEARAGQAPPPGPRSTDRPLLVGQPRPMPMFPTELPKIWNVPEPTARFVDRPELDQLTEAMAGDRPLVALTGTAGIGKTSLALEYVRAHRADFDAVWWVPAGRTDQIANQVSAAAPLLGLPAETSAAAVLAQLDAGHRRWLLVVDASTSRDALPDWLPTTSGDGRILVTSRDDRWDAHGQVIHAEALDRAHAVELLADRLPAIDRTAAGEIADRFGGLPQALDQAAHLMISESLQARHYLDELRADPLALLAEGEAPGRPGITAVTLSDASIRLVDANAPTAGELLRLAAHADTATPFPLWLLRDHPDALSLDAPSPDASSPDAPWSAAPWSAAAEGLRAATARPRVLARAVSDLQSHGLVRYQGDELHLPSVLGTVLRGRTTPDHAAHLNASIGRLLHAALPENVVGDPETWQAWHTLLPHALAVLENTSPDRDTPETAWLAEHAAAYRLERGQPAEAELLATRATQARERLDGPDHPDTLAARHIYLRAALNNDNFAEAGPLAERNADDRERLLGPDHRDTLASRETLARVYQKAGHLDNAEALFTQNLADRQATLGDRDPDTLESRHNLGAVMAQGGRRLEATEILLPTHSAQVTVLGPQHPHTLDTAHRIAVTYRGMGATTAALGYAEPVAEAREEVLGPLHPATLDSHHSLGLTYRQAGRYHDAIRELDQAFNGRDKALGPNHVHTLESAQALGRSYLDSGQPERATPALEHALTGREKTLGPDHPTTIQSCKRLADAFIENGSPGKATPHLHRSLLHYENFNGEAHPRTMQAREDLVSNYEEVDHLDGAYLHLERHLIIQEGAAETPREKILTTADQLARVSYQTGRFPRAVELGERVHAERVRTLGPDHPDTRTIHARMESYRQASRSAEPAPSDRSVLVDREDEGWDEPGLGDGLSPARPLADSSRPHRTESSQPTEIDHSRSPDTPPRTPERHHFSP</sequence>